<dbReference type="Proteomes" id="UP000835052">
    <property type="component" value="Unassembled WGS sequence"/>
</dbReference>
<sequence>MLRSACLVVLLAVCASAAIESINDIPAEYRELIPEEAREFLTSLTDADKVVIKDIAKNFASYKNEEEALNALKAKSPSLGAKAEKLHQMVKQKVEALSPEAKAFAKEIIAGARKLEAQIVAGKKPNLEELKAKANTAIAKYKDLSEDAKADLQNHFPILTKLMKNQAFQKLAEGFLGKSN</sequence>
<dbReference type="AlphaFoldDB" id="A0A8S1H2H2"/>
<evidence type="ECO:0000313" key="10">
    <source>
        <dbReference type="Proteomes" id="UP000835052"/>
    </source>
</evidence>
<evidence type="ECO:0000313" key="9">
    <source>
        <dbReference type="EMBL" id="CAD6190476.1"/>
    </source>
</evidence>
<dbReference type="OrthoDB" id="5808308at2759"/>
<dbReference type="Gene3D" id="1.20.120.1100">
    <property type="match status" value="1"/>
</dbReference>
<proteinExistence type="inferred from homology"/>
<feature type="signal peptide" evidence="8">
    <location>
        <begin position="1"/>
        <end position="21"/>
    </location>
</feature>
<evidence type="ECO:0000256" key="3">
    <source>
        <dbReference type="ARBA" id="ARBA00017453"/>
    </source>
</evidence>
<organism evidence="9 10">
    <name type="scientific">Caenorhabditis auriculariae</name>
    <dbReference type="NCBI Taxonomy" id="2777116"/>
    <lineage>
        <taxon>Eukaryota</taxon>
        <taxon>Metazoa</taxon>
        <taxon>Ecdysozoa</taxon>
        <taxon>Nematoda</taxon>
        <taxon>Chromadorea</taxon>
        <taxon>Rhabditida</taxon>
        <taxon>Rhabditina</taxon>
        <taxon>Rhabditomorpha</taxon>
        <taxon>Rhabditoidea</taxon>
        <taxon>Rhabditidae</taxon>
        <taxon>Peloderinae</taxon>
        <taxon>Caenorhabditis</taxon>
    </lineage>
</organism>
<reference evidence="9" key="1">
    <citation type="submission" date="2020-10" db="EMBL/GenBank/DDBJ databases">
        <authorList>
            <person name="Kikuchi T."/>
        </authorList>
    </citation>
    <scope>NUCLEOTIDE SEQUENCE</scope>
    <source>
        <strain evidence="9">NKZ352</strain>
    </source>
</reference>
<evidence type="ECO:0000256" key="4">
    <source>
        <dbReference type="ARBA" id="ARBA00022525"/>
    </source>
</evidence>
<evidence type="ECO:0000256" key="5">
    <source>
        <dbReference type="ARBA" id="ARBA00022729"/>
    </source>
</evidence>
<evidence type="ECO:0000256" key="6">
    <source>
        <dbReference type="ARBA" id="ARBA00023054"/>
    </source>
</evidence>
<comment type="subcellular location">
    <subcellularLocation>
        <location evidence="1">Secreted</location>
    </subcellularLocation>
</comment>
<dbReference type="GO" id="GO:0005576">
    <property type="term" value="C:extracellular region"/>
    <property type="evidence" value="ECO:0007669"/>
    <property type="project" value="UniProtKB-SubCell"/>
</dbReference>
<keyword evidence="4" id="KW-0964">Secreted</keyword>
<gene>
    <name evidence="9" type="ORF">CAUJ_LOCUS6395</name>
</gene>
<comment type="caution">
    <text evidence="9">The sequence shown here is derived from an EMBL/GenBank/DDBJ whole genome shotgun (WGS) entry which is preliminary data.</text>
</comment>
<comment type="similarity">
    <text evidence="2">Belongs to the fatty-acid and retinol-binding protein (FARBP) family.</text>
</comment>
<accession>A0A8S1H2H2</accession>
<keyword evidence="7" id="KW-0446">Lipid-binding</keyword>
<dbReference type="Pfam" id="PF05823">
    <property type="entry name" value="Gp-FAR-1"/>
    <property type="match status" value="1"/>
</dbReference>
<dbReference type="InterPro" id="IPR008632">
    <property type="entry name" value="Gp-FAR-1"/>
</dbReference>
<name>A0A8S1H2H2_9PELO</name>
<evidence type="ECO:0000256" key="8">
    <source>
        <dbReference type="SAM" id="SignalP"/>
    </source>
</evidence>
<dbReference type="EMBL" id="CAJGYM010000016">
    <property type="protein sequence ID" value="CAD6190476.1"/>
    <property type="molecule type" value="Genomic_DNA"/>
</dbReference>
<evidence type="ECO:0000256" key="7">
    <source>
        <dbReference type="ARBA" id="ARBA00023121"/>
    </source>
</evidence>
<protein>
    <recommendedName>
        <fullName evidence="3">Fatty-acid and retinol-binding protein 1</fullName>
    </recommendedName>
</protein>
<feature type="chain" id="PRO_5035892727" description="Fatty-acid and retinol-binding protein 1" evidence="8">
    <location>
        <begin position="22"/>
        <end position="180"/>
    </location>
</feature>
<keyword evidence="10" id="KW-1185">Reference proteome</keyword>
<keyword evidence="5 8" id="KW-0732">Signal</keyword>
<evidence type="ECO:0000256" key="2">
    <source>
        <dbReference type="ARBA" id="ARBA00006648"/>
    </source>
</evidence>
<dbReference type="PANTHER" id="PTHR31418:SF7">
    <property type="entry name" value="FATTY-ACID AND RETINOL-BINDING PROTEIN 1"/>
    <property type="match status" value="1"/>
</dbReference>
<dbReference type="PANTHER" id="PTHR31418">
    <property type="entry name" value="FATTY-ACID AND RETINOL-BINDING PROTEIN 1"/>
    <property type="match status" value="1"/>
</dbReference>
<evidence type="ECO:0000256" key="1">
    <source>
        <dbReference type="ARBA" id="ARBA00004613"/>
    </source>
</evidence>
<dbReference type="GO" id="GO:0008289">
    <property type="term" value="F:lipid binding"/>
    <property type="evidence" value="ECO:0007669"/>
    <property type="project" value="UniProtKB-KW"/>
</dbReference>
<keyword evidence="6" id="KW-0175">Coiled coil</keyword>